<evidence type="ECO:0000313" key="11">
    <source>
        <dbReference type="Proteomes" id="UP000240971"/>
    </source>
</evidence>
<gene>
    <name evidence="10" type="ORF">CLV51_1021248</name>
</gene>
<feature type="chain" id="PRO_5015107528" description="alpha-L-fucosidase" evidence="8">
    <location>
        <begin position="24"/>
        <end position="450"/>
    </location>
</feature>
<feature type="site" description="May be important for catalysis" evidence="7">
    <location>
        <position position="290"/>
    </location>
</feature>
<dbReference type="InterPro" id="IPR000933">
    <property type="entry name" value="Glyco_hydro_29"/>
</dbReference>
<dbReference type="GO" id="GO:0016139">
    <property type="term" value="P:glycoside catabolic process"/>
    <property type="evidence" value="ECO:0007669"/>
    <property type="project" value="TreeGrafter"/>
</dbReference>
<evidence type="ECO:0000256" key="3">
    <source>
        <dbReference type="ARBA" id="ARBA00012662"/>
    </source>
</evidence>
<dbReference type="RefSeq" id="WP_106528760.1">
    <property type="nucleotide sequence ID" value="NZ_PYAW01000002.1"/>
</dbReference>
<dbReference type="InterPro" id="IPR016286">
    <property type="entry name" value="FUC_metazoa-typ"/>
</dbReference>
<name>A0A2P8HQ77_CHINA</name>
<keyword evidence="11" id="KW-1185">Reference proteome</keyword>
<dbReference type="PIRSF" id="PIRSF001092">
    <property type="entry name" value="Alpha-L-fucosidase"/>
    <property type="match status" value="1"/>
</dbReference>
<evidence type="ECO:0000256" key="6">
    <source>
        <dbReference type="ARBA" id="ARBA00023295"/>
    </source>
</evidence>
<dbReference type="InterPro" id="IPR017853">
    <property type="entry name" value="GH"/>
</dbReference>
<comment type="caution">
    <text evidence="10">The sequence shown here is derived from an EMBL/GenBank/DDBJ whole genome shotgun (WGS) entry which is preliminary data.</text>
</comment>
<evidence type="ECO:0000256" key="4">
    <source>
        <dbReference type="ARBA" id="ARBA00022729"/>
    </source>
</evidence>
<reference evidence="10 11" key="1">
    <citation type="submission" date="2018-03" db="EMBL/GenBank/DDBJ databases">
        <title>Genomic Encyclopedia of Archaeal and Bacterial Type Strains, Phase II (KMG-II): from individual species to whole genera.</title>
        <authorList>
            <person name="Goeker M."/>
        </authorList>
    </citation>
    <scope>NUCLEOTIDE SEQUENCE [LARGE SCALE GENOMIC DNA]</scope>
    <source>
        <strain evidence="10 11">DSM 24859</strain>
    </source>
</reference>
<evidence type="ECO:0000259" key="9">
    <source>
        <dbReference type="Pfam" id="PF01120"/>
    </source>
</evidence>
<dbReference type="InterPro" id="IPR057739">
    <property type="entry name" value="Glyco_hydro_29_N"/>
</dbReference>
<dbReference type="PANTHER" id="PTHR10030:SF37">
    <property type="entry name" value="ALPHA-L-FUCOSIDASE-RELATED"/>
    <property type="match status" value="1"/>
</dbReference>
<keyword evidence="4 8" id="KW-0732">Signal</keyword>
<comment type="similarity">
    <text evidence="2">Belongs to the glycosyl hydrolase 29 family.</text>
</comment>
<dbReference type="Gene3D" id="3.20.20.80">
    <property type="entry name" value="Glycosidases"/>
    <property type="match status" value="1"/>
</dbReference>
<proteinExistence type="inferred from homology"/>
<organism evidence="10 11">
    <name type="scientific">Chitinophaga niastensis</name>
    <dbReference type="NCBI Taxonomy" id="536980"/>
    <lineage>
        <taxon>Bacteria</taxon>
        <taxon>Pseudomonadati</taxon>
        <taxon>Bacteroidota</taxon>
        <taxon>Chitinophagia</taxon>
        <taxon>Chitinophagales</taxon>
        <taxon>Chitinophagaceae</taxon>
        <taxon>Chitinophaga</taxon>
    </lineage>
</organism>
<evidence type="ECO:0000256" key="7">
    <source>
        <dbReference type="PIRSR" id="PIRSR001092-1"/>
    </source>
</evidence>
<dbReference type="PRINTS" id="PR00741">
    <property type="entry name" value="GLHYDRLASE29"/>
</dbReference>
<dbReference type="EC" id="3.2.1.51" evidence="3"/>
<evidence type="ECO:0000256" key="1">
    <source>
        <dbReference type="ARBA" id="ARBA00004071"/>
    </source>
</evidence>
<evidence type="ECO:0000256" key="2">
    <source>
        <dbReference type="ARBA" id="ARBA00007951"/>
    </source>
</evidence>
<dbReference type="AlphaFoldDB" id="A0A2P8HQ77"/>
<dbReference type="OrthoDB" id="107551at2"/>
<feature type="signal peptide" evidence="8">
    <location>
        <begin position="1"/>
        <end position="23"/>
    </location>
</feature>
<dbReference type="GO" id="GO:0005764">
    <property type="term" value="C:lysosome"/>
    <property type="evidence" value="ECO:0007669"/>
    <property type="project" value="TreeGrafter"/>
</dbReference>
<protein>
    <recommendedName>
        <fullName evidence="3">alpha-L-fucosidase</fullName>
        <ecNumber evidence="3">3.2.1.51</ecNumber>
    </recommendedName>
</protein>
<dbReference type="GO" id="GO:0004560">
    <property type="term" value="F:alpha-L-fucosidase activity"/>
    <property type="evidence" value="ECO:0007669"/>
    <property type="project" value="InterPro"/>
</dbReference>
<dbReference type="Pfam" id="PF01120">
    <property type="entry name" value="Alpha_L_fucos"/>
    <property type="match status" value="1"/>
</dbReference>
<keyword evidence="5" id="KW-0378">Hydrolase</keyword>
<dbReference type="GO" id="GO:0006004">
    <property type="term" value="P:fucose metabolic process"/>
    <property type="evidence" value="ECO:0007669"/>
    <property type="project" value="InterPro"/>
</dbReference>
<keyword evidence="6" id="KW-0326">Glycosidase</keyword>
<evidence type="ECO:0000256" key="8">
    <source>
        <dbReference type="SAM" id="SignalP"/>
    </source>
</evidence>
<sequence length="450" mass="51865">MTKQLKQLLIAALLCAPVISLQAQEKKRIGNETAEQKEQRMAWWTHDRFGMFIHWGLYALPARHEWVKHNEKLTNEQYQTYFDVFNPNQFDPKTWAKQAKAAGMKYAVLTTKHHEGFCLFDSKYTDYKATNTPAKRDLVKEFVDAFRAEGIKVGFYYSLIDWHHPDFTIDAVHPQQPAGDADSAYARLNKGRDMNKYRQYLRNQITELLTKYGKIDILWLDFSYPGKHGKDKDDWDAVGLLKMIRKLQPSILVDNRLNLDEYEDGADFLTPEQVKVNELAPYRGKTWETCQTFSGSWGYYRDENSWKSTHELLQLLIGSVSGGGNLILNVGPTARGVFDYRAQSALGNIGEWMKGNSESIYGCTYAPEIYKVPQNTMLTYNPTTKRLYVHLLDYSNTLTLPGYKNKIKYAQFLHDNSEVKFSVAADDNIILNLPEKKPNVEVPVIELVLQ</sequence>
<comment type="function">
    <text evidence="1">Alpha-L-fucosidase is responsible for hydrolyzing the alpha-1,6-linked fucose joined to the reducing-end N-acetylglucosamine of the carbohydrate moieties of glycoproteins.</text>
</comment>
<dbReference type="SUPFAM" id="SSF51445">
    <property type="entry name" value="(Trans)glycosidases"/>
    <property type="match status" value="1"/>
</dbReference>
<dbReference type="PANTHER" id="PTHR10030">
    <property type="entry name" value="ALPHA-L-FUCOSIDASE"/>
    <property type="match status" value="1"/>
</dbReference>
<accession>A0A2P8HQ77</accession>
<evidence type="ECO:0000256" key="5">
    <source>
        <dbReference type="ARBA" id="ARBA00022801"/>
    </source>
</evidence>
<dbReference type="Proteomes" id="UP000240971">
    <property type="component" value="Unassembled WGS sequence"/>
</dbReference>
<dbReference type="SMART" id="SM00812">
    <property type="entry name" value="Alpha_L_fucos"/>
    <property type="match status" value="1"/>
</dbReference>
<evidence type="ECO:0000313" key="10">
    <source>
        <dbReference type="EMBL" id="PSL48381.1"/>
    </source>
</evidence>
<feature type="domain" description="Glycoside hydrolase family 29 N-terminal" evidence="9">
    <location>
        <begin position="23"/>
        <end position="358"/>
    </location>
</feature>
<dbReference type="EMBL" id="PYAW01000002">
    <property type="protein sequence ID" value="PSL48381.1"/>
    <property type="molecule type" value="Genomic_DNA"/>
</dbReference>